<organism evidence="2 3">
    <name type="scientific">Dactylonectria macrodidyma</name>
    <dbReference type="NCBI Taxonomy" id="307937"/>
    <lineage>
        <taxon>Eukaryota</taxon>
        <taxon>Fungi</taxon>
        <taxon>Dikarya</taxon>
        <taxon>Ascomycota</taxon>
        <taxon>Pezizomycotina</taxon>
        <taxon>Sordariomycetes</taxon>
        <taxon>Hypocreomycetidae</taxon>
        <taxon>Hypocreales</taxon>
        <taxon>Nectriaceae</taxon>
        <taxon>Dactylonectria</taxon>
    </lineage>
</organism>
<sequence>MASPRTKEARRRESLEATEEAASSSKKARLSIPFLGSFSSPNPHQSIPNLFERTSYGDGHMSLSESSGQETVHPLAEEPRTSPSPSSISSPSPAAPTLSIIDNWSPTTRPASSSSQGGRSLRLASLAADPSDTVLLQWRIIWKNCRTLVLAPHLREQFALAWLTDRLRERISLPRSNNVKPELKIEIKFHLDIGVICDCPDEINDYHSECATSPSRQGDQETGLIIVSKTILSDMGCNDTKLFIQHGDTTEPYNPRRWGTVRWRRDWAKQVKDEMMMQLEECVSIHNVEKAIWLGISVYWDSWDSQNGRGSSGATSFACRDDYTDEFESRAAVEARIVPIL</sequence>
<gene>
    <name evidence="2" type="ORF">EDB81DRAFT_768999</name>
</gene>
<dbReference type="AlphaFoldDB" id="A0A9P9CYE1"/>
<feature type="region of interest" description="Disordered" evidence="1">
    <location>
        <begin position="1"/>
        <end position="118"/>
    </location>
</feature>
<evidence type="ECO:0000313" key="3">
    <source>
        <dbReference type="Proteomes" id="UP000738349"/>
    </source>
</evidence>
<proteinExistence type="predicted"/>
<feature type="compositionally biased region" description="Polar residues" evidence="1">
    <location>
        <begin position="37"/>
        <end position="48"/>
    </location>
</feature>
<name>A0A9P9CYE1_9HYPO</name>
<protein>
    <submittedName>
        <fullName evidence="2">Uncharacterized protein</fullName>
    </submittedName>
</protein>
<comment type="caution">
    <text evidence="2">The sequence shown here is derived from an EMBL/GenBank/DDBJ whole genome shotgun (WGS) entry which is preliminary data.</text>
</comment>
<feature type="compositionally biased region" description="Basic and acidic residues" evidence="1">
    <location>
        <begin position="1"/>
        <end position="15"/>
    </location>
</feature>
<keyword evidence="3" id="KW-1185">Reference proteome</keyword>
<evidence type="ECO:0000256" key="1">
    <source>
        <dbReference type="SAM" id="MobiDB-lite"/>
    </source>
</evidence>
<evidence type="ECO:0000313" key="2">
    <source>
        <dbReference type="EMBL" id="KAH7109935.1"/>
    </source>
</evidence>
<feature type="compositionally biased region" description="Low complexity" evidence="1">
    <location>
        <begin position="81"/>
        <end position="100"/>
    </location>
</feature>
<dbReference type="EMBL" id="JAGMUV010000048">
    <property type="protein sequence ID" value="KAH7109935.1"/>
    <property type="molecule type" value="Genomic_DNA"/>
</dbReference>
<dbReference type="Proteomes" id="UP000738349">
    <property type="component" value="Unassembled WGS sequence"/>
</dbReference>
<accession>A0A9P9CYE1</accession>
<reference evidence="2" key="1">
    <citation type="journal article" date="2021" name="Nat. Commun.">
        <title>Genetic determinants of endophytism in the Arabidopsis root mycobiome.</title>
        <authorList>
            <person name="Mesny F."/>
            <person name="Miyauchi S."/>
            <person name="Thiergart T."/>
            <person name="Pickel B."/>
            <person name="Atanasova L."/>
            <person name="Karlsson M."/>
            <person name="Huettel B."/>
            <person name="Barry K.W."/>
            <person name="Haridas S."/>
            <person name="Chen C."/>
            <person name="Bauer D."/>
            <person name="Andreopoulos W."/>
            <person name="Pangilinan J."/>
            <person name="LaButti K."/>
            <person name="Riley R."/>
            <person name="Lipzen A."/>
            <person name="Clum A."/>
            <person name="Drula E."/>
            <person name="Henrissat B."/>
            <person name="Kohler A."/>
            <person name="Grigoriev I.V."/>
            <person name="Martin F.M."/>
            <person name="Hacquard S."/>
        </authorList>
    </citation>
    <scope>NUCLEOTIDE SEQUENCE</scope>
    <source>
        <strain evidence="2">MPI-CAGE-AT-0147</strain>
    </source>
</reference>